<evidence type="ECO:0000256" key="4">
    <source>
        <dbReference type="RuleBase" id="RU003445"/>
    </source>
</evidence>
<dbReference type="InterPro" id="IPR002675">
    <property type="entry name" value="Ribosomal_eL38"/>
</dbReference>
<gene>
    <name evidence="6" type="ORF">POTOM_036538</name>
</gene>
<dbReference type="EMBL" id="JAAWWB010000019">
    <property type="protein sequence ID" value="KAG6760039.1"/>
    <property type="molecule type" value="Genomic_DNA"/>
</dbReference>
<dbReference type="Proteomes" id="UP000886885">
    <property type="component" value="Chromosome 10A"/>
</dbReference>
<evidence type="ECO:0000313" key="6">
    <source>
        <dbReference type="EMBL" id="KAG6760039.1"/>
    </source>
</evidence>
<comment type="caution">
    <text evidence="6">The sequence shown here is derived from an EMBL/GenBank/DDBJ whole genome shotgun (WGS) entry which is preliminary data.</text>
</comment>
<dbReference type="PANTHER" id="PTHR10965">
    <property type="entry name" value="60S RIBOSOMAL PROTEIN L38"/>
    <property type="match status" value="1"/>
</dbReference>
<dbReference type="GO" id="GO:0006412">
    <property type="term" value="P:translation"/>
    <property type="evidence" value="ECO:0007669"/>
    <property type="project" value="InterPro"/>
</dbReference>
<feature type="domain" description="MADS-box" evidence="5">
    <location>
        <begin position="1"/>
        <end position="44"/>
    </location>
</feature>
<organism evidence="6 7">
    <name type="scientific">Populus tomentosa</name>
    <name type="common">Chinese white poplar</name>
    <dbReference type="NCBI Taxonomy" id="118781"/>
    <lineage>
        <taxon>Eukaryota</taxon>
        <taxon>Viridiplantae</taxon>
        <taxon>Streptophyta</taxon>
        <taxon>Embryophyta</taxon>
        <taxon>Tracheophyta</taxon>
        <taxon>Spermatophyta</taxon>
        <taxon>Magnoliopsida</taxon>
        <taxon>eudicotyledons</taxon>
        <taxon>Gunneridae</taxon>
        <taxon>Pentapetalae</taxon>
        <taxon>rosids</taxon>
        <taxon>fabids</taxon>
        <taxon>Malpighiales</taxon>
        <taxon>Salicaceae</taxon>
        <taxon>Saliceae</taxon>
        <taxon>Populus</taxon>
    </lineage>
</organism>
<comment type="similarity">
    <text evidence="1 4">Belongs to the eukaryotic ribosomal protein eL38 family.</text>
</comment>
<dbReference type="Pfam" id="PF00319">
    <property type="entry name" value="SRF-TF"/>
    <property type="match status" value="1"/>
</dbReference>
<evidence type="ECO:0000313" key="7">
    <source>
        <dbReference type="Proteomes" id="UP000886885"/>
    </source>
</evidence>
<dbReference type="PROSITE" id="PS50066">
    <property type="entry name" value="MADS_BOX_2"/>
    <property type="match status" value="1"/>
</dbReference>
<proteinExistence type="inferred from homology"/>
<dbReference type="GO" id="GO:0046983">
    <property type="term" value="F:protein dimerization activity"/>
    <property type="evidence" value="ECO:0007669"/>
    <property type="project" value="InterPro"/>
</dbReference>
<dbReference type="GO" id="GO:0003677">
    <property type="term" value="F:DNA binding"/>
    <property type="evidence" value="ECO:0007669"/>
    <property type="project" value="InterPro"/>
</dbReference>
<sequence length="369" mass="41626">MTPVTGNKGQEKSYKKRQTTIEKKATELAILCDVPVCVVIKNNTDGRVSTVPQDRGQVVDILFSYKRKLQAELVAGNAKSKEVKHDETWDPSFNNLPEENLKEFMKELEEKSKMVDEAIKRKQEFISKKGKGKRIHVGDGSTEVGNKKARGDIVLDSRTTNSSFSTDSGLDSFGSITTSNTGFSDGVSIPRRLTDGTLAGEIGHGTDVEALPASTVRPWKLENVTIEDLIMFLFFWENALLPKQIHEIKDFLLTARRKDARSVKIKRSRDVVKFKVRCSKYLYTLCVFDPEKADKLKQSLPPGTGDLLFSIPVHMLCYWTISSLCFVQWLFMSVTCHVAHVFCTYHLVDLFMPFAPRFECSGPLKKQSE</sequence>
<keyword evidence="2 4" id="KW-0689">Ribosomal protein</keyword>
<evidence type="ECO:0000256" key="2">
    <source>
        <dbReference type="ARBA" id="ARBA00022980"/>
    </source>
</evidence>
<protein>
    <recommendedName>
        <fullName evidence="5">MADS-box domain-containing protein</fullName>
    </recommendedName>
</protein>
<dbReference type="GO" id="GO:0022618">
    <property type="term" value="P:protein-RNA complex assembly"/>
    <property type="evidence" value="ECO:0007669"/>
    <property type="project" value="TreeGrafter"/>
</dbReference>
<dbReference type="FunFam" id="3.30.720.90:FF:000001">
    <property type="entry name" value="60S ribosomal protein L38"/>
    <property type="match status" value="1"/>
</dbReference>
<dbReference type="GO" id="GO:0022625">
    <property type="term" value="C:cytosolic large ribosomal subunit"/>
    <property type="evidence" value="ECO:0007669"/>
    <property type="project" value="TreeGrafter"/>
</dbReference>
<reference evidence="6" key="1">
    <citation type="journal article" date="2020" name="bioRxiv">
        <title>Hybrid origin of Populus tomentosa Carr. identified through genome sequencing and phylogenomic analysis.</title>
        <authorList>
            <person name="An X."/>
            <person name="Gao K."/>
            <person name="Chen Z."/>
            <person name="Li J."/>
            <person name="Yang X."/>
            <person name="Yang X."/>
            <person name="Zhou J."/>
            <person name="Guo T."/>
            <person name="Zhao T."/>
            <person name="Huang S."/>
            <person name="Miao D."/>
            <person name="Khan W.U."/>
            <person name="Rao P."/>
            <person name="Ye M."/>
            <person name="Lei B."/>
            <person name="Liao W."/>
            <person name="Wang J."/>
            <person name="Ji L."/>
            <person name="Li Y."/>
            <person name="Guo B."/>
            <person name="Mustafa N.S."/>
            <person name="Li S."/>
            <person name="Yun Q."/>
            <person name="Keller S.R."/>
            <person name="Mao J."/>
            <person name="Zhang R."/>
            <person name="Strauss S.H."/>
        </authorList>
    </citation>
    <scope>NUCLEOTIDE SEQUENCE</scope>
    <source>
        <strain evidence="6">GM15</strain>
        <tissue evidence="6">Leaf</tissue>
    </source>
</reference>
<dbReference type="Pfam" id="PF01781">
    <property type="entry name" value="Ribosomal_L38e"/>
    <property type="match status" value="1"/>
</dbReference>
<dbReference type="AlphaFoldDB" id="A0A8X8CN71"/>
<evidence type="ECO:0000259" key="5">
    <source>
        <dbReference type="PROSITE" id="PS50066"/>
    </source>
</evidence>
<evidence type="ECO:0000256" key="1">
    <source>
        <dbReference type="ARBA" id="ARBA00007803"/>
    </source>
</evidence>
<dbReference type="PANTHER" id="PTHR10965:SF14">
    <property type="entry name" value="60S RIBOSOMAL PROTEIN L38"/>
    <property type="match status" value="1"/>
</dbReference>
<keyword evidence="7" id="KW-1185">Reference proteome</keyword>
<accession>A0A8X8CN71</accession>
<keyword evidence="3 4" id="KW-0687">Ribonucleoprotein</keyword>
<dbReference type="OrthoDB" id="843897at2759"/>
<evidence type="ECO:0000256" key="3">
    <source>
        <dbReference type="ARBA" id="ARBA00023274"/>
    </source>
</evidence>
<dbReference type="GO" id="GO:0003735">
    <property type="term" value="F:structural constituent of ribosome"/>
    <property type="evidence" value="ECO:0007669"/>
    <property type="project" value="InterPro"/>
</dbReference>
<dbReference type="InterPro" id="IPR002100">
    <property type="entry name" value="TF_MADSbox"/>
</dbReference>
<name>A0A8X8CN71_POPTO</name>